<gene>
    <name evidence="3" type="ORF">WR25_15235</name>
</gene>
<reference evidence="3 4" key="1">
    <citation type="journal article" date="2017" name="Curr. Biol.">
        <title>Genome architecture and evolution of a unichromosomal asexual nematode.</title>
        <authorList>
            <person name="Fradin H."/>
            <person name="Zegar C."/>
            <person name="Gutwein M."/>
            <person name="Lucas J."/>
            <person name="Kovtun M."/>
            <person name="Corcoran D."/>
            <person name="Baugh L.R."/>
            <person name="Kiontke K."/>
            <person name="Gunsalus K."/>
            <person name="Fitch D.H."/>
            <person name="Piano F."/>
        </authorList>
    </citation>
    <scope>NUCLEOTIDE SEQUENCE [LARGE SCALE GENOMIC DNA]</scope>
    <source>
        <strain evidence="3">PF1309</strain>
    </source>
</reference>
<accession>A0A2A2LUN1</accession>
<feature type="compositionally biased region" description="Acidic residues" evidence="2">
    <location>
        <begin position="348"/>
        <end position="363"/>
    </location>
</feature>
<keyword evidence="1" id="KW-0175">Coiled coil</keyword>
<evidence type="ECO:0000313" key="3">
    <source>
        <dbReference type="EMBL" id="PAV89921.1"/>
    </source>
</evidence>
<proteinExistence type="predicted"/>
<dbReference type="EMBL" id="LIAE01006417">
    <property type="protein sequence ID" value="PAV89921.1"/>
    <property type="molecule type" value="Genomic_DNA"/>
</dbReference>
<protein>
    <submittedName>
        <fullName evidence="3">Uncharacterized protein</fullName>
    </submittedName>
</protein>
<sequence>MESNRQFFDQSLLEKLRQISQQFEQYKMNAKLHEDLAKMKETELQREIRDCKLKLFQSEERANKLQQKVDVYGDEYKDRTRTYADRIIHLSKLNDEKEAQVSRLKLELCNLNEKIAQFEGIEVDKVAEENQKLKNYANELERTCDNWQETFNQMFDQNKSLREQLQEYREQAQLTEVGKLTRMFENIDFGIKQTFFQIRDTQRSMQELTGLVQQNQVQNVNGEECRCDKQTRIGQLEELYNTAAKDLVHFRKRYSEKCAEIENLNESHQQRVQIMNKFVADLSERVREQNVVSASAEDEDKKFVFCTAYMDEYKEDLTESFDEGDEESGSEDNSSFMTLHDEEHLSAEDADSVPDLESEDDDNASVISTLSDWIRNRAPVRVYAPVYGLRSHRPNPQ</sequence>
<feature type="region of interest" description="Disordered" evidence="2">
    <location>
        <begin position="344"/>
        <end position="363"/>
    </location>
</feature>
<comment type="caution">
    <text evidence="3">The sequence shown here is derived from an EMBL/GenBank/DDBJ whole genome shotgun (WGS) entry which is preliminary data.</text>
</comment>
<feature type="coiled-coil region" evidence="1">
    <location>
        <begin position="123"/>
        <end position="178"/>
    </location>
</feature>
<evidence type="ECO:0000256" key="2">
    <source>
        <dbReference type="SAM" id="MobiDB-lite"/>
    </source>
</evidence>
<keyword evidence="4" id="KW-1185">Reference proteome</keyword>
<dbReference type="Proteomes" id="UP000218231">
    <property type="component" value="Unassembled WGS sequence"/>
</dbReference>
<dbReference type="AlphaFoldDB" id="A0A2A2LUN1"/>
<name>A0A2A2LUN1_9BILA</name>
<organism evidence="3 4">
    <name type="scientific">Diploscapter pachys</name>
    <dbReference type="NCBI Taxonomy" id="2018661"/>
    <lineage>
        <taxon>Eukaryota</taxon>
        <taxon>Metazoa</taxon>
        <taxon>Ecdysozoa</taxon>
        <taxon>Nematoda</taxon>
        <taxon>Chromadorea</taxon>
        <taxon>Rhabditida</taxon>
        <taxon>Rhabditina</taxon>
        <taxon>Rhabditomorpha</taxon>
        <taxon>Rhabditoidea</taxon>
        <taxon>Rhabditidae</taxon>
        <taxon>Diploscapter</taxon>
    </lineage>
</organism>
<evidence type="ECO:0000256" key="1">
    <source>
        <dbReference type="SAM" id="Coils"/>
    </source>
</evidence>
<evidence type="ECO:0000313" key="4">
    <source>
        <dbReference type="Proteomes" id="UP000218231"/>
    </source>
</evidence>